<dbReference type="PANTHER" id="PTHR33018">
    <property type="entry name" value="OS10G0338966 PROTEIN-RELATED"/>
    <property type="match status" value="1"/>
</dbReference>
<keyword evidence="1" id="KW-0812">Transmembrane</keyword>
<keyword evidence="1" id="KW-1133">Transmembrane helix</keyword>
<protein>
    <submittedName>
        <fullName evidence="2">Uncharacterized protein</fullName>
    </submittedName>
</protein>
<comment type="caution">
    <text evidence="2">The sequence shown here is derived from an EMBL/GenBank/DDBJ whole genome shotgun (WGS) entry which is preliminary data.</text>
</comment>
<reference evidence="2" key="1">
    <citation type="submission" date="2022-04" db="EMBL/GenBank/DDBJ databases">
        <title>A functionally conserved STORR gene fusion in Papaver species that diverged 16.8 million years ago.</title>
        <authorList>
            <person name="Catania T."/>
        </authorList>
    </citation>
    <scope>NUCLEOTIDE SEQUENCE</scope>
    <source>
        <strain evidence="2">S-188037</strain>
    </source>
</reference>
<gene>
    <name evidence="2" type="ORF">MKW98_003300</name>
</gene>
<keyword evidence="1" id="KW-0472">Membrane</keyword>
<evidence type="ECO:0000313" key="3">
    <source>
        <dbReference type="Proteomes" id="UP001202328"/>
    </source>
</evidence>
<evidence type="ECO:0000313" key="2">
    <source>
        <dbReference type="EMBL" id="KAI3946737.1"/>
    </source>
</evidence>
<proteinExistence type="predicted"/>
<name>A0AAD4XUN9_9MAGN</name>
<accession>A0AAD4XUN9</accession>
<dbReference type="EMBL" id="JAJJMB010003633">
    <property type="protein sequence ID" value="KAI3946737.1"/>
    <property type="molecule type" value="Genomic_DNA"/>
</dbReference>
<dbReference type="AlphaFoldDB" id="A0AAD4XUN9"/>
<dbReference type="InterPro" id="IPR004252">
    <property type="entry name" value="Probable_transposase_24"/>
</dbReference>
<keyword evidence="3" id="KW-1185">Reference proteome</keyword>
<sequence>MGDCHGSFLTLQLLNSSTFIILQMKQVRQKHTIPHTISSKGYARLEEEMSKELNTEEEIDRVELRKVGHKQKEGKEPNPGVLKAFIERAVEERGDDVGSSVTNDLLAKALGDDKPWRLRGIGYGVTKTKMVVMTHYKNINKECRDNIKEEKTSSCVCRGGLHLHNAIPKMLVIQIYFFALCKFLMLLLYFSCSRIVPHHENDSPISRPGVEEVLGKDKAYRLLSWYNENEVVADTIITETYPKMMCHGMPICFGAYKVTVTASRVDDAFIYRQNSQLKCVQSAIGTYIKWAEDLILPAI</sequence>
<dbReference type="PANTHER" id="PTHR33018:SF31">
    <property type="entry name" value="TRANSPOSASE, PTTA_EN_SPM, PLANT"/>
    <property type="match status" value="1"/>
</dbReference>
<dbReference type="Pfam" id="PF03004">
    <property type="entry name" value="Transposase_24"/>
    <property type="match status" value="1"/>
</dbReference>
<organism evidence="2 3">
    <name type="scientific">Papaver atlanticum</name>
    <dbReference type="NCBI Taxonomy" id="357466"/>
    <lineage>
        <taxon>Eukaryota</taxon>
        <taxon>Viridiplantae</taxon>
        <taxon>Streptophyta</taxon>
        <taxon>Embryophyta</taxon>
        <taxon>Tracheophyta</taxon>
        <taxon>Spermatophyta</taxon>
        <taxon>Magnoliopsida</taxon>
        <taxon>Ranunculales</taxon>
        <taxon>Papaveraceae</taxon>
        <taxon>Papaveroideae</taxon>
        <taxon>Papaver</taxon>
    </lineage>
</organism>
<feature type="transmembrane region" description="Helical" evidence="1">
    <location>
        <begin position="171"/>
        <end position="190"/>
    </location>
</feature>
<evidence type="ECO:0000256" key="1">
    <source>
        <dbReference type="SAM" id="Phobius"/>
    </source>
</evidence>
<dbReference type="Proteomes" id="UP001202328">
    <property type="component" value="Unassembled WGS sequence"/>
</dbReference>